<protein>
    <recommendedName>
        <fullName evidence="3">DUF1795 domain-containing protein</fullName>
    </recommendedName>
</protein>
<name>A0ABP7PTB4_9SPHI</name>
<organism evidence="1 2">
    <name type="scientific">Mucilaginibacter dorajii</name>
    <dbReference type="NCBI Taxonomy" id="692994"/>
    <lineage>
        <taxon>Bacteria</taxon>
        <taxon>Pseudomonadati</taxon>
        <taxon>Bacteroidota</taxon>
        <taxon>Sphingobacteriia</taxon>
        <taxon>Sphingobacteriales</taxon>
        <taxon>Sphingobacteriaceae</taxon>
        <taxon>Mucilaginibacter</taxon>
    </lineage>
</organism>
<gene>
    <name evidence="1" type="ORF">GCM10022210_19690</name>
</gene>
<dbReference type="Proteomes" id="UP001500742">
    <property type="component" value="Unassembled WGS sequence"/>
</dbReference>
<evidence type="ECO:0008006" key="3">
    <source>
        <dbReference type="Google" id="ProtNLM"/>
    </source>
</evidence>
<reference evidence="2" key="1">
    <citation type="journal article" date="2019" name="Int. J. Syst. Evol. Microbiol.">
        <title>The Global Catalogue of Microorganisms (GCM) 10K type strain sequencing project: providing services to taxonomists for standard genome sequencing and annotation.</title>
        <authorList>
            <consortium name="The Broad Institute Genomics Platform"/>
            <consortium name="The Broad Institute Genome Sequencing Center for Infectious Disease"/>
            <person name="Wu L."/>
            <person name="Ma J."/>
        </authorList>
    </citation>
    <scope>NUCLEOTIDE SEQUENCE [LARGE SCALE GENOMIC DNA]</scope>
    <source>
        <strain evidence="2">JCM 16601</strain>
    </source>
</reference>
<comment type="caution">
    <text evidence="1">The sequence shown here is derived from an EMBL/GenBank/DDBJ whole genome shotgun (WGS) entry which is preliminary data.</text>
</comment>
<accession>A0ABP7PTB4</accession>
<keyword evidence="2" id="KW-1185">Reference proteome</keyword>
<sequence>MAQANHPQYLAKLKAKPKPAKAQYVAPVKGSPQFKEFSLLLAQANVEFTFPKGFKEIPAVNNEDFSFDYGMEIPGQEFEIWFQVRSLKQNWFSFERNHEQENPDSSYLKIGQAVASNFTGEQDNFIRSIPANVLARYRADAGKSYLLNLTDSQDTKHYKYALLITLQKNHTGTIMAVCFTNEKDPEFFRNIDKASNCLKFKPR</sequence>
<dbReference type="RefSeq" id="WP_259097273.1">
    <property type="nucleotide sequence ID" value="NZ_BAAAZC010000014.1"/>
</dbReference>
<dbReference type="EMBL" id="BAAAZC010000014">
    <property type="protein sequence ID" value="GAA3970664.1"/>
    <property type="molecule type" value="Genomic_DNA"/>
</dbReference>
<evidence type="ECO:0000313" key="2">
    <source>
        <dbReference type="Proteomes" id="UP001500742"/>
    </source>
</evidence>
<evidence type="ECO:0000313" key="1">
    <source>
        <dbReference type="EMBL" id="GAA3970664.1"/>
    </source>
</evidence>
<proteinExistence type="predicted"/>